<accession>A0A0G1U9R8</accession>
<keyword evidence="1" id="KW-0472">Membrane</keyword>
<keyword evidence="1" id="KW-0812">Transmembrane</keyword>
<dbReference type="AlphaFoldDB" id="A0A0G1U9R8"/>
<organism evidence="2 3">
    <name type="scientific">Candidatus Jorgensenbacteria bacterium GW2011_GWA1_48_11</name>
    <dbReference type="NCBI Taxonomy" id="1618660"/>
    <lineage>
        <taxon>Bacteria</taxon>
        <taxon>Candidatus Joergenseniibacteriota</taxon>
    </lineage>
</organism>
<dbReference type="Proteomes" id="UP000034956">
    <property type="component" value="Unassembled WGS sequence"/>
</dbReference>
<keyword evidence="1" id="KW-1133">Transmembrane helix</keyword>
<evidence type="ECO:0000313" key="3">
    <source>
        <dbReference type="Proteomes" id="UP000034956"/>
    </source>
</evidence>
<name>A0A0G1U9R8_9BACT</name>
<proteinExistence type="predicted"/>
<gene>
    <name evidence="2" type="ORF">UY23_C0006G0048</name>
</gene>
<comment type="caution">
    <text evidence="2">The sequence shown here is derived from an EMBL/GenBank/DDBJ whole genome shotgun (WGS) entry which is preliminary data.</text>
</comment>
<reference evidence="2 3" key="1">
    <citation type="journal article" date="2015" name="Nature">
        <title>rRNA introns, odd ribosomes, and small enigmatic genomes across a large radiation of phyla.</title>
        <authorList>
            <person name="Brown C.T."/>
            <person name="Hug L.A."/>
            <person name="Thomas B.C."/>
            <person name="Sharon I."/>
            <person name="Castelle C.J."/>
            <person name="Singh A."/>
            <person name="Wilkins M.J."/>
            <person name="Williams K.H."/>
            <person name="Banfield J.F."/>
        </authorList>
    </citation>
    <scope>NUCLEOTIDE SEQUENCE [LARGE SCALE GENOMIC DNA]</scope>
</reference>
<evidence type="ECO:0000313" key="2">
    <source>
        <dbReference type="EMBL" id="KKU90839.1"/>
    </source>
</evidence>
<evidence type="ECO:0000256" key="1">
    <source>
        <dbReference type="SAM" id="Phobius"/>
    </source>
</evidence>
<sequence length="82" mass="9413">MILWLMIAAQLVAWGWFSFKGGTLPNKQFFVFTAVMLIGQFGAGIETYEQAAWRAFVVQAYFFAFTAIGGIQRFRQIRRARP</sequence>
<protein>
    <submittedName>
        <fullName evidence="2">Uncharacterized protein</fullName>
    </submittedName>
</protein>
<feature type="transmembrane region" description="Helical" evidence="1">
    <location>
        <begin position="29"/>
        <end position="45"/>
    </location>
</feature>
<dbReference type="EMBL" id="LCPF01000006">
    <property type="protein sequence ID" value="KKU90839.1"/>
    <property type="molecule type" value="Genomic_DNA"/>
</dbReference>
<feature type="transmembrane region" description="Helical" evidence="1">
    <location>
        <begin position="51"/>
        <end position="71"/>
    </location>
</feature>